<reference evidence="1 2" key="2">
    <citation type="journal article" date="2021" name="Int. J. Syst. Evol. Microbiol.">
        <title>Isolation and Polyphasic Characterization of Desulfuromonas versatilis sp. Nov., an Electrogenic Bacteria Capable of Versatile Metabolism Isolated from a Graphene Oxide-Reducing Enrichment Culture.</title>
        <authorList>
            <person name="Xie L."/>
            <person name="Yoshida N."/>
            <person name="Ishii S."/>
            <person name="Meng L."/>
        </authorList>
    </citation>
    <scope>NUCLEOTIDE SEQUENCE [LARGE SCALE GENOMIC DNA]</scope>
    <source>
        <strain evidence="1 2">NIT-T3</strain>
    </source>
</reference>
<dbReference type="InterPro" id="IPR006597">
    <property type="entry name" value="Sel1-like"/>
</dbReference>
<dbReference type="Gene3D" id="1.25.40.10">
    <property type="entry name" value="Tetratricopeptide repeat domain"/>
    <property type="match status" value="1"/>
</dbReference>
<sequence>MRTFFSKIRNYASRHRLRLALLGVAAAAFMVIAAGLVLKFRYCLPCSDPERVERGAALLCCDSDSAKRRGLSMLERAAGNGLPQALALLGELYLEPPEGYVLGRPETRACLGGPLPGNGDRSLAGFRRLAGVGDLDGRTLYNLGVLLEKGLLREDELDGSAEDYFQRSAEAGSPFGMFAVGRVYHLQGDYAEAAHWFGVAFEKGGHPEAAIMLGDYHLHGRGMKRDRDQAMAWYRKALRSAKESAAKGLVGNLELVAGKRLNLAAAGQQGLVETRPIRVEYRLQGSLDEYLVFLRDGEQPIGRVVRRGDSILASYAGPPQAGEQQVASMVQGLDWVLQSYAVGRYGGEQKFRFLLVGE</sequence>
<dbReference type="InterPro" id="IPR011990">
    <property type="entry name" value="TPR-like_helical_dom_sf"/>
</dbReference>
<dbReference type="PANTHER" id="PTHR43628:SF1">
    <property type="entry name" value="CHITIN SYNTHASE REGULATORY FACTOR 2-RELATED"/>
    <property type="match status" value="1"/>
</dbReference>
<dbReference type="Pfam" id="PF08238">
    <property type="entry name" value="Sel1"/>
    <property type="match status" value="3"/>
</dbReference>
<evidence type="ECO:0000313" key="2">
    <source>
        <dbReference type="Proteomes" id="UP001319827"/>
    </source>
</evidence>
<name>A0ABN6DWD3_9BACT</name>
<dbReference type="Proteomes" id="UP001319827">
    <property type="component" value="Chromosome"/>
</dbReference>
<accession>A0ABN6DWD3</accession>
<dbReference type="EMBL" id="AP024355">
    <property type="protein sequence ID" value="BCR03476.1"/>
    <property type="molecule type" value="Genomic_DNA"/>
</dbReference>
<reference evidence="1 2" key="1">
    <citation type="journal article" date="2016" name="C (Basel)">
        <title>Selective Growth of and Electricity Production by Marine Exoelectrogenic Bacteria in Self-Aggregated Hydrogel of Microbially Reduced Graphene Oxide.</title>
        <authorList>
            <person name="Yoshida N."/>
            <person name="Goto Y."/>
            <person name="Miyata Y."/>
        </authorList>
    </citation>
    <scope>NUCLEOTIDE SEQUENCE [LARGE SCALE GENOMIC DNA]</scope>
    <source>
        <strain evidence="1 2">NIT-T3</strain>
    </source>
</reference>
<keyword evidence="2" id="KW-1185">Reference proteome</keyword>
<dbReference type="SMART" id="SM00671">
    <property type="entry name" value="SEL1"/>
    <property type="match status" value="3"/>
</dbReference>
<dbReference type="InterPro" id="IPR052945">
    <property type="entry name" value="Mitotic_Regulator"/>
</dbReference>
<dbReference type="SUPFAM" id="SSF81901">
    <property type="entry name" value="HCP-like"/>
    <property type="match status" value="1"/>
</dbReference>
<evidence type="ECO:0008006" key="3">
    <source>
        <dbReference type="Google" id="ProtNLM"/>
    </source>
</evidence>
<dbReference type="RefSeq" id="WP_221250947.1">
    <property type="nucleotide sequence ID" value="NZ_AP024355.1"/>
</dbReference>
<organism evidence="1 2">
    <name type="scientific">Desulfuromonas versatilis</name>
    <dbReference type="NCBI Taxonomy" id="2802975"/>
    <lineage>
        <taxon>Bacteria</taxon>
        <taxon>Pseudomonadati</taxon>
        <taxon>Thermodesulfobacteriota</taxon>
        <taxon>Desulfuromonadia</taxon>
        <taxon>Desulfuromonadales</taxon>
        <taxon>Desulfuromonadaceae</taxon>
        <taxon>Desulfuromonas</taxon>
    </lineage>
</organism>
<dbReference type="PANTHER" id="PTHR43628">
    <property type="entry name" value="ACTIVATOR OF C KINASE PROTEIN 1-RELATED"/>
    <property type="match status" value="1"/>
</dbReference>
<proteinExistence type="predicted"/>
<gene>
    <name evidence="1" type="ORF">DESUT3_05450</name>
</gene>
<evidence type="ECO:0000313" key="1">
    <source>
        <dbReference type="EMBL" id="BCR03476.1"/>
    </source>
</evidence>
<protein>
    <recommendedName>
        <fullName evidence="3">Sel1 repeat family protein</fullName>
    </recommendedName>
</protein>